<gene>
    <name evidence="1" type="ORF">CLV81_0658</name>
</gene>
<accession>A0A2T0MGF9</accession>
<protein>
    <submittedName>
        <fullName evidence="1">Uncharacterized protein</fullName>
    </submittedName>
</protein>
<keyword evidence="2" id="KW-1185">Reference proteome</keyword>
<organism evidence="1 2">
    <name type="scientific">Flagellimonas meridianipacifica</name>
    <dbReference type="NCBI Taxonomy" id="1080225"/>
    <lineage>
        <taxon>Bacteria</taxon>
        <taxon>Pseudomonadati</taxon>
        <taxon>Bacteroidota</taxon>
        <taxon>Flavobacteriia</taxon>
        <taxon>Flavobacteriales</taxon>
        <taxon>Flavobacteriaceae</taxon>
        <taxon>Flagellimonas</taxon>
    </lineage>
</organism>
<sequence length="76" mass="8942">MYLASVDMNCISNMFEMSQIQELSCWITNSYGSKEEIRKRLDYIVFMLHFLQEDTFTPREIQDAVELLKGLGEVLE</sequence>
<dbReference type="RefSeq" id="WP_158259066.1">
    <property type="nucleotide sequence ID" value="NZ_PVYX01000001.1"/>
</dbReference>
<reference evidence="1 2" key="1">
    <citation type="submission" date="2018-03" db="EMBL/GenBank/DDBJ databases">
        <title>Genomic Encyclopedia of Archaeal and Bacterial Type Strains, Phase II (KMG-II): from individual species to whole genera.</title>
        <authorList>
            <person name="Goeker M."/>
        </authorList>
    </citation>
    <scope>NUCLEOTIDE SEQUENCE [LARGE SCALE GENOMIC DNA]</scope>
    <source>
        <strain evidence="1 2">DSM 25027</strain>
    </source>
</reference>
<name>A0A2T0MGF9_9FLAO</name>
<evidence type="ECO:0000313" key="2">
    <source>
        <dbReference type="Proteomes" id="UP000237640"/>
    </source>
</evidence>
<comment type="caution">
    <text evidence="1">The sequence shown here is derived from an EMBL/GenBank/DDBJ whole genome shotgun (WGS) entry which is preliminary data.</text>
</comment>
<dbReference type="AlphaFoldDB" id="A0A2T0MGF9"/>
<dbReference type="Proteomes" id="UP000237640">
    <property type="component" value="Unassembled WGS sequence"/>
</dbReference>
<proteinExistence type="predicted"/>
<evidence type="ECO:0000313" key="1">
    <source>
        <dbReference type="EMBL" id="PRX56661.1"/>
    </source>
</evidence>
<dbReference type="EMBL" id="PVYX01000001">
    <property type="protein sequence ID" value="PRX56661.1"/>
    <property type="molecule type" value="Genomic_DNA"/>
</dbReference>
<dbReference type="OrthoDB" id="1449339at2"/>